<protein>
    <submittedName>
        <fullName evidence="1">Uncharacterized protein</fullName>
    </submittedName>
</protein>
<accession>A0ABY1AEW5</accession>
<sequence>MILGLQENVISAAKVLSMATSPKIVTLTRNPHSYLDIAQAIEHAKLDIKPVSDDVFYTTLKKAGVPVKKIQLELGMQRYASNANNGEADANQAEFEQILGHPFPLASFDSIIKDNFNP</sequence>
<evidence type="ECO:0000313" key="1">
    <source>
        <dbReference type="EMBL" id="SEN01117.1"/>
    </source>
</evidence>
<gene>
    <name evidence="1" type="ORF">SAMN05216431_1208</name>
</gene>
<dbReference type="Proteomes" id="UP000182089">
    <property type="component" value="Unassembled WGS sequence"/>
</dbReference>
<organism evidence="1 2">
    <name type="scientific">Ligilactobacillus ruminis</name>
    <dbReference type="NCBI Taxonomy" id="1623"/>
    <lineage>
        <taxon>Bacteria</taxon>
        <taxon>Bacillati</taxon>
        <taxon>Bacillota</taxon>
        <taxon>Bacilli</taxon>
        <taxon>Lactobacillales</taxon>
        <taxon>Lactobacillaceae</taxon>
        <taxon>Ligilactobacillus</taxon>
    </lineage>
</organism>
<evidence type="ECO:0000313" key="2">
    <source>
        <dbReference type="Proteomes" id="UP000182089"/>
    </source>
</evidence>
<name>A0ABY1AEW5_9LACO</name>
<dbReference type="EMBL" id="FOCC01000020">
    <property type="protein sequence ID" value="SEN01117.1"/>
    <property type="molecule type" value="Genomic_DNA"/>
</dbReference>
<reference evidence="1 2" key="1">
    <citation type="submission" date="2016-10" db="EMBL/GenBank/DDBJ databases">
        <authorList>
            <person name="Varghese N."/>
            <person name="Submissions S."/>
        </authorList>
    </citation>
    <scope>NUCLEOTIDE SEQUENCE [LARGE SCALE GENOMIC DNA]</scope>
    <source>
        <strain evidence="1 2">WC1T17</strain>
    </source>
</reference>
<comment type="caution">
    <text evidence="1">The sequence shown here is derived from an EMBL/GenBank/DDBJ whole genome shotgun (WGS) entry which is preliminary data.</text>
</comment>
<proteinExistence type="predicted"/>